<feature type="compositionally biased region" description="Polar residues" evidence="1">
    <location>
        <begin position="355"/>
        <end position="366"/>
    </location>
</feature>
<feature type="non-terminal residue" evidence="3">
    <location>
        <position position="1607"/>
    </location>
</feature>
<organism evidence="3 4">
    <name type="scientific">Erysiphe pulchra</name>
    <dbReference type="NCBI Taxonomy" id="225359"/>
    <lineage>
        <taxon>Eukaryota</taxon>
        <taxon>Fungi</taxon>
        <taxon>Dikarya</taxon>
        <taxon>Ascomycota</taxon>
        <taxon>Pezizomycotina</taxon>
        <taxon>Leotiomycetes</taxon>
        <taxon>Erysiphales</taxon>
        <taxon>Erysiphaceae</taxon>
        <taxon>Erysiphe</taxon>
    </lineage>
</organism>
<dbReference type="Gene3D" id="1.10.1000.11">
    <property type="entry name" value="Arf Nucleotide-binding Site Opener,domain 2"/>
    <property type="match status" value="1"/>
</dbReference>
<dbReference type="Pfam" id="PF15410">
    <property type="entry name" value="PH_9"/>
    <property type="match status" value="1"/>
</dbReference>
<feature type="region of interest" description="Disordered" evidence="1">
    <location>
        <begin position="218"/>
        <end position="240"/>
    </location>
</feature>
<reference evidence="3 4" key="1">
    <citation type="submission" date="2017-10" db="EMBL/GenBank/DDBJ databases">
        <title>Development of genomic resources for the powdery mildew, Erysiphe pulchra.</title>
        <authorList>
            <person name="Wadl P.A."/>
            <person name="Mack B.M."/>
            <person name="Moore G."/>
            <person name="Beltz S.B."/>
        </authorList>
    </citation>
    <scope>NUCLEOTIDE SEQUENCE [LARGE SCALE GENOMIC DNA]</scope>
    <source>
        <strain evidence="3">Cflorida</strain>
    </source>
</reference>
<feature type="region of interest" description="Disordered" evidence="1">
    <location>
        <begin position="348"/>
        <end position="424"/>
    </location>
</feature>
<feature type="compositionally biased region" description="Polar residues" evidence="1">
    <location>
        <begin position="716"/>
        <end position="726"/>
    </location>
</feature>
<dbReference type="STRING" id="225359.A0A2S4PLP1"/>
<dbReference type="GO" id="GO:0005085">
    <property type="term" value="F:guanyl-nucleotide exchange factor activity"/>
    <property type="evidence" value="ECO:0007669"/>
    <property type="project" value="InterPro"/>
</dbReference>
<proteinExistence type="predicted"/>
<dbReference type="InterPro" id="IPR000904">
    <property type="entry name" value="Sec7_dom"/>
</dbReference>
<evidence type="ECO:0000256" key="1">
    <source>
        <dbReference type="SAM" id="MobiDB-lite"/>
    </source>
</evidence>
<sequence>MLLDEEDEGMSTRWITTTTTTISTPRDAKFSLRLDLVLGDKTEGSSPTPDDEANDLSLFRGSFFHDITPLESPLLAENKSTAHQKRDSHELALSPCRAARESLVDHMLLSFDQLEKNHFPFEKENSTTVGRNFFEVDEHLHSAFDDDDSYQSIPIPTTRSGRRIEYQNSYDDNGKNINEKDFYTFVKQPQRRHRSTEAQVRALADMIVEQRLDPQVGYQTHVSQRKSQRSQSHSGPRENKLKSKIYFDYSEHLGTKKWTRNQSSRSSSFDYKSGHHNDTNDLKGWNAKYDSFQYDTGPIPTIRYSSERHRHASPPRIPYMESTTLHKIHNKLESKKSLKSIKNSIGHMLPERNDSMTTFTASTDPKNSFDERNDIQNQSYKFSPSPASNNKRQLSQSKLRKDSPPSLVTASLSSTPINSSAQAKERPGFFRRVFGSSRNHVRNNAHGMNLEHSPPHGSFSSIETVDLPKNKPSPIDTKPKSAAQNREELLLSVSPPSPSLPKISTPQRSSTTVGQEELMPSLDRKSSSFFRRRKKSYSSKATNALPTMQSRRTLHKEISIDKVLPNPPSNLPSVLHPYLQTLNSSIDIFSSPEQEDQYDDSIQETDIEALRSFSPSYDPIPSAKIRAVKECEDETKQTIGLSTISTQQLLISSNRPRSPTTDFEGIETGPKSSVHQEYTDNQRNTLELNTLNFKTLTSHPLSDNVPAFLDRKYMSDSHSPPRNLESSDGDYSWSRSHPLIPRQQMTESPSSIKRTHIARQHSEDWVKISESKTLTTIEKDDRVWLEPSSDEEESISSQTGIAESVISLFNRTRPDSKGTDDGSILSISDSLEDKKSRLEGFCRNENTSTTLSDSRVSTVHEEYVSDKNVEELETAREIFEGNETSVSKDKAAVWLGKEDINNIGVLDFYFRLYDFQHLNILVALRKLCGRLVLKAESQQIDRILVAFSTRWCECNPHHGFKEIDVVHTIAYSLLLLNTDIYVANVEQKMSRSQFIKNTLPTIRKIIIQSSPHTYESARPTILPGKCVAFEKSPTNQDLKLDETSLANERPLWRSYIRPTVQKSENDLALSTSHELENSIDDSGPLVETPFQGTLRTWEVQLEMILKTFYNSIRNEPLPLYNSHLEKPTVQGSHSNNNNFLRRTPSILSYTPSDTQSYRSRAADSFLRVGNGKRMNKIRSRPRLYTAGSGLGSSRTSLDDQSSMMSPVSSTWSKYSLGKTPTSVSIDSMGSTWPNDKYQQSIGFANAISQAIIREEMVESSGSNFEEQEESSQNPLLEDESLELHGAPWAKEGLVKHKHHLESADKRARERNWTEVFAVIEKGYLSLFTFSGKSRRQKTKGKLSQGVVGGGNWQENAQNMGSFLLQQTIASALPSPGYSKARPHVWALSLPTGAVHLFQVGTPDVVKEFVSTANYWGARLSNHPLVGGISNIEYGWSDAVIHMLEIKSPSGTKDTPKRPTTSSRSRPSMSGHNSVPSSGRLSLDLGTSGAPRPRIFGEKIMISDWTPPTQSMRASNLSEQEQLSALISYVSGIEEELQKHNKLRTPMLQAFCPRQPNAQKAMANWEKKSAYLLREIVKFTTYIDSLQAALACKSKIYEERDQKNKEKG</sequence>
<feature type="compositionally biased region" description="Low complexity" evidence="1">
    <location>
        <begin position="1457"/>
        <end position="1469"/>
    </location>
</feature>
<feature type="region of interest" description="Disordered" evidence="1">
    <location>
        <begin position="1446"/>
        <end position="1489"/>
    </location>
</feature>
<dbReference type="SUPFAM" id="SSF48425">
    <property type="entry name" value="Sec7 domain"/>
    <property type="match status" value="1"/>
</dbReference>
<dbReference type="Gene3D" id="2.30.29.30">
    <property type="entry name" value="Pleckstrin-homology domain (PH domain)/Phosphotyrosine-binding domain (PTB)"/>
    <property type="match status" value="1"/>
</dbReference>
<name>A0A2S4PLP1_9PEZI</name>
<comment type="caution">
    <text evidence="3">The sequence shown here is derived from an EMBL/GenBank/DDBJ whole genome shotgun (WGS) entry which is preliminary data.</text>
</comment>
<dbReference type="EMBL" id="PEDP01002082">
    <property type="protein sequence ID" value="POS82934.1"/>
    <property type="molecule type" value="Genomic_DNA"/>
</dbReference>
<evidence type="ECO:0000313" key="4">
    <source>
        <dbReference type="Proteomes" id="UP000237438"/>
    </source>
</evidence>
<feature type="region of interest" description="Disordered" evidence="1">
    <location>
        <begin position="1183"/>
        <end position="1211"/>
    </location>
</feature>
<feature type="compositionally biased region" description="Basic and acidic residues" evidence="1">
    <location>
        <begin position="272"/>
        <end position="281"/>
    </location>
</feature>
<feature type="compositionally biased region" description="Polar residues" evidence="1">
    <location>
        <begin position="743"/>
        <end position="752"/>
    </location>
</feature>
<dbReference type="InterPro" id="IPR035999">
    <property type="entry name" value="Sec7_dom_sf"/>
</dbReference>
<dbReference type="SMART" id="SM00222">
    <property type="entry name" value="Sec7"/>
    <property type="match status" value="1"/>
</dbReference>
<feature type="domain" description="SEC7" evidence="2">
    <location>
        <begin position="826"/>
        <end position="1005"/>
    </location>
</feature>
<feature type="compositionally biased region" description="Polar residues" evidence="1">
    <location>
        <begin position="1470"/>
        <end position="1479"/>
    </location>
</feature>
<feature type="compositionally biased region" description="Polar residues" evidence="1">
    <location>
        <begin position="406"/>
        <end position="422"/>
    </location>
</feature>
<evidence type="ECO:0000313" key="3">
    <source>
        <dbReference type="EMBL" id="POS82934.1"/>
    </source>
</evidence>
<gene>
    <name evidence="3" type="ORF">EPUL_005568</name>
</gene>
<feature type="compositionally biased region" description="Polar residues" evidence="1">
    <location>
        <begin position="375"/>
        <end position="397"/>
    </location>
</feature>
<dbReference type="Proteomes" id="UP000237438">
    <property type="component" value="Unassembled WGS sequence"/>
</dbReference>
<dbReference type="OrthoDB" id="2157641at2759"/>
<dbReference type="InterPro" id="IPR023394">
    <property type="entry name" value="Sec7_C_sf"/>
</dbReference>
<dbReference type="PROSITE" id="PS50190">
    <property type="entry name" value="SEC7"/>
    <property type="match status" value="1"/>
</dbReference>
<protein>
    <recommendedName>
        <fullName evidence="2">SEC7 domain-containing protein</fullName>
    </recommendedName>
</protein>
<dbReference type="PANTHER" id="PTHR10663">
    <property type="entry name" value="GUANYL-NUCLEOTIDE EXCHANGE FACTOR"/>
    <property type="match status" value="1"/>
</dbReference>
<dbReference type="Pfam" id="PF01369">
    <property type="entry name" value="Sec7"/>
    <property type="match status" value="1"/>
</dbReference>
<dbReference type="InterPro" id="IPR041681">
    <property type="entry name" value="PH_9"/>
</dbReference>
<accession>A0A2S4PLP1</accession>
<feature type="compositionally biased region" description="Low complexity" evidence="1">
    <location>
        <begin position="1201"/>
        <end position="1211"/>
    </location>
</feature>
<keyword evidence="4" id="KW-1185">Reference proteome</keyword>
<feature type="region of interest" description="Disordered" evidence="1">
    <location>
        <begin position="712"/>
        <end position="758"/>
    </location>
</feature>
<feature type="region of interest" description="Disordered" evidence="1">
    <location>
        <begin position="653"/>
        <end position="678"/>
    </location>
</feature>
<dbReference type="GO" id="GO:0032012">
    <property type="term" value="P:regulation of ARF protein signal transduction"/>
    <property type="evidence" value="ECO:0007669"/>
    <property type="project" value="InterPro"/>
</dbReference>
<dbReference type="SUPFAM" id="SSF50729">
    <property type="entry name" value="PH domain-like"/>
    <property type="match status" value="1"/>
</dbReference>
<feature type="compositionally biased region" description="Polar residues" evidence="1">
    <location>
        <begin position="1191"/>
        <end position="1200"/>
    </location>
</feature>
<feature type="region of interest" description="Disordered" evidence="1">
    <location>
        <begin position="440"/>
        <end position="521"/>
    </location>
</feature>
<feature type="region of interest" description="Disordered" evidence="1">
    <location>
        <begin position="258"/>
        <end position="285"/>
    </location>
</feature>
<feature type="compositionally biased region" description="Polar residues" evidence="1">
    <location>
        <begin position="260"/>
        <end position="270"/>
    </location>
</feature>
<dbReference type="InterPro" id="IPR011993">
    <property type="entry name" value="PH-like_dom_sf"/>
</dbReference>
<dbReference type="PANTHER" id="PTHR10663:SF373">
    <property type="entry name" value="PH AND SEC7 DOMAIN-CONTAINING PROTEIN C11E3.11C"/>
    <property type="match status" value="1"/>
</dbReference>
<evidence type="ECO:0000259" key="2">
    <source>
        <dbReference type="PROSITE" id="PS50190"/>
    </source>
</evidence>
<feature type="compositionally biased region" description="Polar residues" evidence="1">
    <location>
        <begin position="502"/>
        <end position="514"/>
    </location>
</feature>